<organism evidence="1 2">
    <name type="scientific">Melipona quadrifasciata</name>
    <dbReference type="NCBI Taxonomy" id="166423"/>
    <lineage>
        <taxon>Eukaryota</taxon>
        <taxon>Metazoa</taxon>
        <taxon>Ecdysozoa</taxon>
        <taxon>Arthropoda</taxon>
        <taxon>Hexapoda</taxon>
        <taxon>Insecta</taxon>
        <taxon>Pterygota</taxon>
        <taxon>Neoptera</taxon>
        <taxon>Endopterygota</taxon>
        <taxon>Hymenoptera</taxon>
        <taxon>Apocrita</taxon>
        <taxon>Aculeata</taxon>
        <taxon>Apoidea</taxon>
        <taxon>Anthophila</taxon>
        <taxon>Apidae</taxon>
        <taxon>Melipona</taxon>
    </lineage>
</organism>
<protein>
    <submittedName>
        <fullName evidence="1">Uncharacterized protein</fullName>
    </submittedName>
</protein>
<name>A0A0M8ZZC5_9HYME</name>
<keyword evidence="2" id="KW-1185">Reference proteome</keyword>
<gene>
    <name evidence="1" type="ORF">WN51_14663</name>
</gene>
<reference evidence="1 2" key="1">
    <citation type="submission" date="2015-07" db="EMBL/GenBank/DDBJ databases">
        <title>The genome of Melipona quadrifasciata.</title>
        <authorList>
            <person name="Pan H."/>
            <person name="Kapheim K."/>
        </authorList>
    </citation>
    <scope>NUCLEOTIDE SEQUENCE [LARGE SCALE GENOMIC DNA]</scope>
    <source>
        <strain evidence="1">0111107301</strain>
        <tissue evidence="1">Whole body</tissue>
    </source>
</reference>
<accession>A0A0M8ZZC5</accession>
<dbReference type="AlphaFoldDB" id="A0A0M8ZZC5"/>
<dbReference type="Proteomes" id="UP000053105">
    <property type="component" value="Unassembled WGS sequence"/>
</dbReference>
<evidence type="ECO:0000313" key="2">
    <source>
        <dbReference type="Proteomes" id="UP000053105"/>
    </source>
</evidence>
<dbReference type="EMBL" id="KQ435803">
    <property type="protein sequence ID" value="KOX73176.1"/>
    <property type="molecule type" value="Genomic_DNA"/>
</dbReference>
<proteinExistence type="predicted"/>
<sequence length="177" mass="20170">MNSLKESLRTNFRQLRTLIRLSLASSARKACNPQSTVYYHSLQRKTCSLFISFAQQEFLHVITAPAKIAVIASSQFAINANNSRSILILSSDWYPTREENNGLSSKSRSIARLDSSSNNSFKITLDTTSYVQRFMVMQKFLDRFVAYTPMNLRTDNQKNDCRDSVLNLNEKSHSIVS</sequence>
<evidence type="ECO:0000313" key="1">
    <source>
        <dbReference type="EMBL" id="KOX73176.1"/>
    </source>
</evidence>